<dbReference type="InterPro" id="IPR027417">
    <property type="entry name" value="P-loop_NTPase"/>
</dbReference>
<keyword evidence="11" id="KW-1185">Reference proteome</keyword>
<dbReference type="PANTHER" id="PTHR24221">
    <property type="entry name" value="ATP-BINDING CASSETTE SUB-FAMILY B"/>
    <property type="match status" value="1"/>
</dbReference>
<keyword evidence="4" id="KW-0067">ATP-binding</keyword>
<evidence type="ECO:0000256" key="3">
    <source>
        <dbReference type="ARBA" id="ARBA00022741"/>
    </source>
</evidence>
<dbReference type="Proteomes" id="UP000322530">
    <property type="component" value="Unassembled WGS sequence"/>
</dbReference>
<dbReference type="Pfam" id="PF00664">
    <property type="entry name" value="ABC_membrane"/>
    <property type="match status" value="1"/>
</dbReference>
<dbReference type="RefSeq" id="WP_149401064.1">
    <property type="nucleotide sequence ID" value="NZ_BIXY01000018.1"/>
</dbReference>
<evidence type="ECO:0000256" key="5">
    <source>
        <dbReference type="ARBA" id="ARBA00022989"/>
    </source>
</evidence>
<dbReference type="InterPro" id="IPR003439">
    <property type="entry name" value="ABC_transporter-like_ATP-bd"/>
</dbReference>
<dbReference type="Pfam" id="PF00005">
    <property type="entry name" value="ABC_tran"/>
    <property type="match status" value="1"/>
</dbReference>
<dbReference type="EMBL" id="BIXY01000018">
    <property type="protein sequence ID" value="GCF08066.1"/>
    <property type="molecule type" value="Genomic_DNA"/>
</dbReference>
<dbReference type="GO" id="GO:0016887">
    <property type="term" value="F:ATP hydrolysis activity"/>
    <property type="evidence" value="ECO:0007669"/>
    <property type="project" value="InterPro"/>
</dbReference>
<dbReference type="SUPFAM" id="SSF90123">
    <property type="entry name" value="ABC transporter transmembrane region"/>
    <property type="match status" value="1"/>
</dbReference>
<proteinExistence type="predicted"/>
<keyword evidence="2 7" id="KW-0812">Transmembrane</keyword>
<feature type="transmembrane region" description="Helical" evidence="7">
    <location>
        <begin position="275"/>
        <end position="296"/>
    </location>
</feature>
<feature type="transmembrane region" description="Helical" evidence="7">
    <location>
        <begin position="157"/>
        <end position="178"/>
    </location>
</feature>
<gene>
    <name evidence="10" type="ORF">KDI_16300</name>
</gene>
<accession>A0A5A5TA86</accession>
<evidence type="ECO:0000313" key="10">
    <source>
        <dbReference type="EMBL" id="GCF08066.1"/>
    </source>
</evidence>
<feature type="transmembrane region" description="Helical" evidence="7">
    <location>
        <begin position="130"/>
        <end position="151"/>
    </location>
</feature>
<evidence type="ECO:0000313" key="11">
    <source>
        <dbReference type="Proteomes" id="UP000322530"/>
    </source>
</evidence>
<dbReference type="GO" id="GO:0005524">
    <property type="term" value="F:ATP binding"/>
    <property type="evidence" value="ECO:0007669"/>
    <property type="project" value="UniProtKB-KW"/>
</dbReference>
<dbReference type="PROSITE" id="PS50929">
    <property type="entry name" value="ABC_TM1F"/>
    <property type="match status" value="1"/>
</dbReference>
<sequence>MKAWQFFSSLIRFRPWYYLLNCVAIIGVLLFEMVSGLVGQSFFDSLSARHLGSQELWWLFALLIGSVVGRITCLVGCQLTNIPFILTNAALLQKNILTRILQLPGAQALPASSGEAISRLRDDVDENADFLIGFNDLIATTVFVLCALVIMLRINTFITLAVFLPLAAITTITNIASAQIKKRRKDMRLATGDVTGFLGELFGSVQAIQVANAEEQAIDYFRVLNEKRLTVTIRDRIFDQTLQSIFANTVSLGTGVILLLAGQSMHNGTFTIGNFALFIYYLNWISEAMTLFGAVLTKYAQADVSITRLITLLRGAPARSLVQHGPVYTRGPLPEVEPLPDSAKNRLTTLEVKDLTYHYAESGRGIKSIHLSLRQGSFTIITGRIGSGKTTLLRTLLGLLPREQGEIFWNGVLVDEPADFFVPPYSAYISQVPQLFSESLRDNIQLGLPLNEQKLNAALHLAVLEGDIATLDQGLDTLVGPRGVRLSGGQIQRAAAARMFIRPAELFVVDDLSSALDVETEALLWQRIFEQSNKTVLAISHRHTALQRADHIIVLKDGSIEAQGTLDELMMSSSEMRYLWHGGDGPTNDTGFFAGSEERTFIAHENN</sequence>
<dbReference type="CDD" id="cd07346">
    <property type="entry name" value="ABC_6TM_exporters"/>
    <property type="match status" value="1"/>
</dbReference>
<dbReference type="GO" id="GO:0005886">
    <property type="term" value="C:plasma membrane"/>
    <property type="evidence" value="ECO:0007669"/>
    <property type="project" value="UniProtKB-SubCell"/>
</dbReference>
<feature type="domain" description="ABC transporter" evidence="8">
    <location>
        <begin position="350"/>
        <end position="582"/>
    </location>
</feature>
<keyword evidence="5 7" id="KW-1133">Transmembrane helix</keyword>
<keyword evidence="3" id="KW-0547">Nucleotide-binding</keyword>
<evidence type="ECO:0000256" key="6">
    <source>
        <dbReference type="ARBA" id="ARBA00023136"/>
    </source>
</evidence>
<evidence type="ECO:0000259" key="8">
    <source>
        <dbReference type="PROSITE" id="PS50893"/>
    </source>
</evidence>
<reference evidence="10 11" key="1">
    <citation type="submission" date="2019-01" db="EMBL/GenBank/DDBJ databases">
        <title>Draft genome sequence of Dictyobacter sp. Uno17.</title>
        <authorList>
            <person name="Wang C.M."/>
            <person name="Zheng Y."/>
            <person name="Sakai Y."/>
            <person name="Abe K."/>
            <person name="Yokota A."/>
            <person name="Yabe S."/>
        </authorList>
    </citation>
    <scope>NUCLEOTIDE SEQUENCE [LARGE SCALE GENOMIC DNA]</scope>
    <source>
        <strain evidence="10 11">Uno17</strain>
    </source>
</reference>
<evidence type="ECO:0000256" key="2">
    <source>
        <dbReference type="ARBA" id="ARBA00022692"/>
    </source>
</evidence>
<dbReference type="SMART" id="SM00382">
    <property type="entry name" value="AAA"/>
    <property type="match status" value="1"/>
</dbReference>
<name>A0A5A5TA86_9CHLR</name>
<protein>
    <submittedName>
        <fullName evidence="10">HlyB/MsbA family ABC transporter</fullName>
    </submittedName>
</protein>
<evidence type="ECO:0000256" key="1">
    <source>
        <dbReference type="ARBA" id="ARBA00004651"/>
    </source>
</evidence>
<dbReference type="InterPro" id="IPR036640">
    <property type="entry name" value="ABC1_TM_sf"/>
</dbReference>
<dbReference type="PANTHER" id="PTHR24221:SF423">
    <property type="entry name" value="ABC TRANSPORTER"/>
    <property type="match status" value="1"/>
</dbReference>
<dbReference type="AlphaFoldDB" id="A0A5A5TA86"/>
<dbReference type="Gene3D" id="3.40.50.300">
    <property type="entry name" value="P-loop containing nucleotide triphosphate hydrolases"/>
    <property type="match status" value="1"/>
</dbReference>
<evidence type="ECO:0000256" key="7">
    <source>
        <dbReference type="SAM" id="Phobius"/>
    </source>
</evidence>
<feature type="transmembrane region" description="Helical" evidence="7">
    <location>
        <begin position="57"/>
        <end position="77"/>
    </location>
</feature>
<feature type="transmembrane region" description="Helical" evidence="7">
    <location>
        <begin position="16"/>
        <end position="37"/>
    </location>
</feature>
<feature type="domain" description="ABC transmembrane type-1" evidence="9">
    <location>
        <begin position="19"/>
        <end position="301"/>
    </location>
</feature>
<dbReference type="InterPro" id="IPR003593">
    <property type="entry name" value="AAA+_ATPase"/>
</dbReference>
<dbReference type="GO" id="GO:0140359">
    <property type="term" value="F:ABC-type transporter activity"/>
    <property type="evidence" value="ECO:0007669"/>
    <property type="project" value="InterPro"/>
</dbReference>
<dbReference type="OrthoDB" id="9769115at2"/>
<evidence type="ECO:0000256" key="4">
    <source>
        <dbReference type="ARBA" id="ARBA00022840"/>
    </source>
</evidence>
<keyword evidence="6 7" id="KW-0472">Membrane</keyword>
<dbReference type="PROSITE" id="PS50893">
    <property type="entry name" value="ABC_TRANSPORTER_2"/>
    <property type="match status" value="1"/>
</dbReference>
<feature type="transmembrane region" description="Helical" evidence="7">
    <location>
        <begin position="245"/>
        <end position="263"/>
    </location>
</feature>
<dbReference type="InterPro" id="IPR011527">
    <property type="entry name" value="ABC1_TM_dom"/>
</dbReference>
<organism evidence="10 11">
    <name type="scientific">Dictyobacter arantiisoli</name>
    <dbReference type="NCBI Taxonomy" id="2014874"/>
    <lineage>
        <taxon>Bacteria</taxon>
        <taxon>Bacillati</taxon>
        <taxon>Chloroflexota</taxon>
        <taxon>Ktedonobacteria</taxon>
        <taxon>Ktedonobacterales</taxon>
        <taxon>Dictyobacteraceae</taxon>
        <taxon>Dictyobacter</taxon>
    </lineage>
</organism>
<comment type="caution">
    <text evidence="10">The sequence shown here is derived from an EMBL/GenBank/DDBJ whole genome shotgun (WGS) entry which is preliminary data.</text>
</comment>
<comment type="subcellular location">
    <subcellularLocation>
        <location evidence="1">Cell membrane</location>
        <topology evidence="1">Multi-pass membrane protein</topology>
    </subcellularLocation>
</comment>
<evidence type="ECO:0000259" key="9">
    <source>
        <dbReference type="PROSITE" id="PS50929"/>
    </source>
</evidence>
<dbReference type="Gene3D" id="1.20.1560.10">
    <property type="entry name" value="ABC transporter type 1, transmembrane domain"/>
    <property type="match status" value="1"/>
</dbReference>
<dbReference type="SUPFAM" id="SSF52540">
    <property type="entry name" value="P-loop containing nucleoside triphosphate hydrolases"/>
    <property type="match status" value="1"/>
</dbReference>
<dbReference type="InterPro" id="IPR039421">
    <property type="entry name" value="Type_1_exporter"/>
</dbReference>